<gene>
    <name evidence="3" type="ORF">E0H73_34235</name>
</gene>
<evidence type="ECO:0000313" key="4">
    <source>
        <dbReference type="Proteomes" id="UP000291144"/>
    </source>
</evidence>
<feature type="region of interest" description="Disordered" evidence="1">
    <location>
        <begin position="19"/>
        <end position="78"/>
    </location>
</feature>
<dbReference type="RefSeq" id="WP_131363438.1">
    <property type="nucleotide sequence ID" value="NZ_SJKB01000013.1"/>
</dbReference>
<accession>A0A4R0KB44</accession>
<feature type="compositionally biased region" description="Pro residues" evidence="1">
    <location>
        <begin position="68"/>
        <end position="78"/>
    </location>
</feature>
<sequence>MNRLLGAVLVTVALLVPAGPVMADDDPGPVQWPRVAPPDAGGNQSDPGPVKWPKVAKPENSGEGNDPKPLPWPTPTPG</sequence>
<comment type="caution">
    <text evidence="3">The sequence shown here is derived from an EMBL/GenBank/DDBJ whole genome shotgun (WGS) entry which is preliminary data.</text>
</comment>
<dbReference type="OrthoDB" id="3831231at2"/>
<organism evidence="3 4">
    <name type="scientific">Kribbella pittospori</name>
    <dbReference type="NCBI Taxonomy" id="722689"/>
    <lineage>
        <taxon>Bacteria</taxon>
        <taxon>Bacillati</taxon>
        <taxon>Actinomycetota</taxon>
        <taxon>Actinomycetes</taxon>
        <taxon>Propionibacteriales</taxon>
        <taxon>Kribbellaceae</taxon>
        <taxon>Kribbella</taxon>
    </lineage>
</organism>
<feature type="signal peptide" evidence="2">
    <location>
        <begin position="1"/>
        <end position="23"/>
    </location>
</feature>
<protein>
    <submittedName>
        <fullName evidence="3">Uncharacterized protein</fullName>
    </submittedName>
</protein>
<keyword evidence="4" id="KW-1185">Reference proteome</keyword>
<dbReference type="EMBL" id="SJKB01000013">
    <property type="protein sequence ID" value="TCC56214.1"/>
    <property type="molecule type" value="Genomic_DNA"/>
</dbReference>
<dbReference type="Proteomes" id="UP000291144">
    <property type="component" value="Unassembled WGS sequence"/>
</dbReference>
<reference evidence="3 4" key="1">
    <citation type="submission" date="2019-02" db="EMBL/GenBank/DDBJ databases">
        <title>Kribbella capetownensis sp. nov. and Kribbella speibonae sp. nov., isolated from soil.</title>
        <authorList>
            <person name="Curtis S.M."/>
            <person name="Norton I."/>
            <person name="Everest G.J."/>
            <person name="Meyers P.R."/>
        </authorList>
    </citation>
    <scope>NUCLEOTIDE SEQUENCE [LARGE SCALE GENOMIC DNA]</scope>
    <source>
        <strain evidence="3 4">NRRL B-24813</strain>
    </source>
</reference>
<feature type="chain" id="PRO_5020921187" evidence="2">
    <location>
        <begin position="24"/>
        <end position="78"/>
    </location>
</feature>
<name>A0A4R0KB44_9ACTN</name>
<evidence type="ECO:0000313" key="3">
    <source>
        <dbReference type="EMBL" id="TCC56214.1"/>
    </source>
</evidence>
<dbReference type="AlphaFoldDB" id="A0A4R0KB44"/>
<evidence type="ECO:0000256" key="1">
    <source>
        <dbReference type="SAM" id="MobiDB-lite"/>
    </source>
</evidence>
<proteinExistence type="predicted"/>
<evidence type="ECO:0000256" key="2">
    <source>
        <dbReference type="SAM" id="SignalP"/>
    </source>
</evidence>
<keyword evidence="2" id="KW-0732">Signal</keyword>